<dbReference type="Proteomes" id="UP000095780">
    <property type="component" value="Unassembled WGS sequence"/>
</dbReference>
<dbReference type="AlphaFoldDB" id="A0A174ZK19"/>
<dbReference type="CDD" id="cd04692">
    <property type="entry name" value="NUDIX_Hydrolase"/>
    <property type="match status" value="1"/>
</dbReference>
<dbReference type="GO" id="GO:0009240">
    <property type="term" value="P:isopentenyl diphosphate biosynthetic process"/>
    <property type="evidence" value="ECO:0007669"/>
    <property type="project" value="TreeGrafter"/>
</dbReference>
<reference evidence="2 3" key="1">
    <citation type="submission" date="2015-09" db="EMBL/GenBank/DDBJ databases">
        <authorList>
            <consortium name="Pathogen Informatics"/>
        </authorList>
    </citation>
    <scope>NUCLEOTIDE SEQUENCE [LARGE SCALE GENOMIC DNA]</scope>
    <source>
        <strain evidence="2 3">2789STDY5834878</strain>
    </source>
</reference>
<dbReference type="PANTHER" id="PTHR10885:SF20">
    <property type="entry name" value="NUDIX HYDROLASE DOMAIN-CONTAINING PROTEIN"/>
    <property type="match status" value="1"/>
</dbReference>
<dbReference type="PANTHER" id="PTHR10885">
    <property type="entry name" value="ISOPENTENYL-DIPHOSPHATE DELTA-ISOMERASE"/>
    <property type="match status" value="1"/>
</dbReference>
<sequence>MMEYGFDMELLDIVDENGKPTGETVERKTAHSEGIRHRTAHVWIVRKSDEGAEVLLQKRAMNKDSFPGRYDTSSAGHIQAGDEPEESAIRELHEELGIKASVDDLQFVDTFVIQYEKEFYGKMFKDSEIAFVYVYTKPVNIDELTLQKEELDGVEWFNLEYVYEECRKHNQKFCAPVGGLEIVRRFVRGTGL</sequence>
<proteinExistence type="predicted"/>
<dbReference type="Pfam" id="PF00293">
    <property type="entry name" value="NUDIX"/>
    <property type="match status" value="1"/>
</dbReference>
<dbReference type="GO" id="GO:0005737">
    <property type="term" value="C:cytoplasm"/>
    <property type="evidence" value="ECO:0007669"/>
    <property type="project" value="TreeGrafter"/>
</dbReference>
<dbReference type="SUPFAM" id="SSF55811">
    <property type="entry name" value="Nudix"/>
    <property type="match status" value="1"/>
</dbReference>
<gene>
    <name evidence="2" type="primary">idi</name>
    <name evidence="2" type="ORF">ERS852492_02055</name>
</gene>
<dbReference type="InterPro" id="IPR015797">
    <property type="entry name" value="NUDIX_hydrolase-like_dom_sf"/>
</dbReference>
<evidence type="ECO:0000259" key="1">
    <source>
        <dbReference type="PROSITE" id="PS51462"/>
    </source>
</evidence>
<accession>A0A174ZK19</accession>
<protein>
    <submittedName>
        <fullName evidence="2">Isopentenyl-diphosphate Delta-isomerase</fullName>
        <ecNumber evidence="2">5.3.3.2</ecNumber>
    </submittedName>
</protein>
<feature type="domain" description="Nudix hydrolase" evidence="1">
    <location>
        <begin position="35"/>
        <end position="179"/>
    </location>
</feature>
<dbReference type="GO" id="GO:0004452">
    <property type="term" value="F:isopentenyl-diphosphate delta-isomerase activity"/>
    <property type="evidence" value="ECO:0007669"/>
    <property type="project" value="UniProtKB-EC"/>
</dbReference>
<dbReference type="PROSITE" id="PS51462">
    <property type="entry name" value="NUDIX"/>
    <property type="match status" value="1"/>
</dbReference>
<evidence type="ECO:0000313" key="3">
    <source>
        <dbReference type="Proteomes" id="UP000095780"/>
    </source>
</evidence>
<dbReference type="EMBL" id="CZBV01000005">
    <property type="protein sequence ID" value="CUQ87514.1"/>
    <property type="molecule type" value="Genomic_DNA"/>
</dbReference>
<dbReference type="Gene3D" id="3.90.79.10">
    <property type="entry name" value="Nucleoside Triphosphate Pyrophosphohydrolase"/>
    <property type="match status" value="1"/>
</dbReference>
<dbReference type="RefSeq" id="WP_330375543.1">
    <property type="nucleotide sequence ID" value="NZ_DAWDXY010000001.1"/>
</dbReference>
<keyword evidence="2" id="KW-0413">Isomerase</keyword>
<dbReference type="EC" id="5.3.3.2" evidence="2"/>
<name>A0A174ZK19_9FIRM</name>
<dbReference type="InterPro" id="IPR000086">
    <property type="entry name" value="NUDIX_hydrolase_dom"/>
</dbReference>
<organism evidence="2 3">
    <name type="scientific">Lachnospira eligens</name>
    <dbReference type="NCBI Taxonomy" id="39485"/>
    <lineage>
        <taxon>Bacteria</taxon>
        <taxon>Bacillati</taxon>
        <taxon>Bacillota</taxon>
        <taxon>Clostridia</taxon>
        <taxon>Lachnospirales</taxon>
        <taxon>Lachnospiraceae</taxon>
        <taxon>Lachnospira</taxon>
    </lineage>
</organism>
<evidence type="ECO:0000313" key="2">
    <source>
        <dbReference type="EMBL" id="CUQ87514.1"/>
    </source>
</evidence>